<proteinExistence type="inferred from homology"/>
<dbReference type="Gene3D" id="3.20.20.80">
    <property type="entry name" value="Glycosidases"/>
    <property type="match status" value="1"/>
</dbReference>
<dbReference type="GO" id="GO:0005975">
    <property type="term" value="P:carbohydrate metabolic process"/>
    <property type="evidence" value="ECO:0007669"/>
    <property type="project" value="InterPro"/>
</dbReference>
<keyword evidence="2" id="KW-0378">Hydrolase</keyword>
<keyword evidence="3" id="KW-0326">Glycosidase</keyword>
<dbReference type="PRINTS" id="PR00131">
    <property type="entry name" value="GLHYDRLASE1"/>
</dbReference>
<dbReference type="EMBL" id="MGIZ01000018">
    <property type="protein sequence ID" value="OGM99490.1"/>
    <property type="molecule type" value="Genomic_DNA"/>
</dbReference>
<dbReference type="PANTHER" id="PTHR10353">
    <property type="entry name" value="GLYCOSYL HYDROLASE"/>
    <property type="match status" value="1"/>
</dbReference>
<evidence type="ECO:0000256" key="1">
    <source>
        <dbReference type="ARBA" id="ARBA00010838"/>
    </source>
</evidence>
<reference evidence="5 6" key="1">
    <citation type="journal article" date="2016" name="Nat. Commun.">
        <title>Thousands of microbial genomes shed light on interconnected biogeochemical processes in an aquifer system.</title>
        <authorList>
            <person name="Anantharaman K."/>
            <person name="Brown C.T."/>
            <person name="Hug L.A."/>
            <person name="Sharon I."/>
            <person name="Castelle C.J."/>
            <person name="Probst A.J."/>
            <person name="Thomas B.C."/>
            <person name="Singh A."/>
            <person name="Wilkins M.J."/>
            <person name="Karaoz U."/>
            <person name="Brodie E.L."/>
            <person name="Williams K.H."/>
            <person name="Hubbard S.S."/>
            <person name="Banfield J.F."/>
        </authorList>
    </citation>
    <scope>NUCLEOTIDE SEQUENCE [LARGE SCALE GENOMIC DNA]</scope>
</reference>
<dbReference type="AlphaFoldDB" id="A0A1F8EF83"/>
<dbReference type="PANTHER" id="PTHR10353:SF209">
    <property type="entry name" value="GALACTOLIPID GALACTOSYLTRANSFERASE SFR2, CHLOROPLASTIC"/>
    <property type="match status" value="1"/>
</dbReference>
<dbReference type="SUPFAM" id="SSF51445">
    <property type="entry name" value="(Trans)glycosidases"/>
    <property type="match status" value="1"/>
</dbReference>
<dbReference type="GO" id="GO:0008422">
    <property type="term" value="F:beta-glucosidase activity"/>
    <property type="evidence" value="ECO:0007669"/>
    <property type="project" value="TreeGrafter"/>
</dbReference>
<evidence type="ECO:0000256" key="3">
    <source>
        <dbReference type="ARBA" id="ARBA00023295"/>
    </source>
</evidence>
<comment type="caution">
    <text evidence="5">The sequence shown here is derived from an EMBL/GenBank/DDBJ whole genome shotgun (WGS) entry which is preliminary data.</text>
</comment>
<evidence type="ECO:0000313" key="6">
    <source>
        <dbReference type="Proteomes" id="UP000177594"/>
    </source>
</evidence>
<dbReference type="InterPro" id="IPR017853">
    <property type="entry name" value="GH"/>
</dbReference>
<evidence type="ECO:0000256" key="2">
    <source>
        <dbReference type="ARBA" id="ARBA00022801"/>
    </source>
</evidence>
<evidence type="ECO:0000313" key="5">
    <source>
        <dbReference type="EMBL" id="OGM99490.1"/>
    </source>
</evidence>
<comment type="similarity">
    <text evidence="1 4">Belongs to the glycosyl hydrolase 1 family.</text>
</comment>
<evidence type="ECO:0008006" key="7">
    <source>
        <dbReference type="Google" id="ProtNLM"/>
    </source>
</evidence>
<dbReference type="InterPro" id="IPR001360">
    <property type="entry name" value="Glyco_hydro_1"/>
</dbReference>
<gene>
    <name evidence="5" type="ORF">A2817_02675</name>
</gene>
<name>A0A1F8EF83_9BACT</name>
<evidence type="ECO:0000256" key="4">
    <source>
        <dbReference type="RuleBase" id="RU003690"/>
    </source>
</evidence>
<organism evidence="5 6">
    <name type="scientific">Candidatus Yanofskybacteria bacterium RIFCSPHIGHO2_01_FULL_39_8b</name>
    <dbReference type="NCBI Taxonomy" id="1802659"/>
    <lineage>
        <taxon>Bacteria</taxon>
        <taxon>Candidatus Yanofskyibacteriota</taxon>
    </lineage>
</organism>
<protein>
    <recommendedName>
        <fullName evidence="7">Beta-glucosidase</fullName>
    </recommendedName>
</protein>
<dbReference type="Pfam" id="PF00232">
    <property type="entry name" value="Glyco_hydro_1"/>
    <property type="match status" value="1"/>
</dbReference>
<dbReference type="Proteomes" id="UP000177594">
    <property type="component" value="Unassembled WGS sequence"/>
</dbReference>
<accession>A0A1F8EF83</accession>
<sequence>MAFYKFPENFKWGSATSAHQIEGNNHNDWTEWETSKLRVESLKIKGLDPNNFISGRACDSYNRYEEDFDIAKKLNQNIHRFSIEWSRIEPKEGRFDEKEMQHYVNVVRALRDRGIEPMITLWHFTNPTWFARKGGFINIDSPTYFTRYVKYVVEHLKDQNVRLWITFNEATDVYSSHSYFIRKWLPQHRNILEWRRVNKNIVKSHIAVYKEIQNIYSPAESFNEVRPRISKEVEPRDPSQASHNVEVGMAIRNTWSVGGNNFYEKIIGELYNYYRNMYFWTEAFPYYDFMGLNYYEIDRRVPGSYKTLPKQDWWMKDMSWELYPKGIYYVLKQLTKFKKPIFITENGYSGPDDERQRYVKEHLKWVWQAIQDGVDVWGYTYWSLLDNFEWDHGYTPKFGLVEVNYKTFERHIRPSAWEYAKICKDNQLEY</sequence>